<dbReference type="Proteomes" id="UP000037515">
    <property type="component" value="Unassembled WGS sequence"/>
</dbReference>
<reference evidence="3" key="1">
    <citation type="submission" date="2015-08" db="EMBL/GenBank/DDBJ databases">
        <title>Vibrio galatheae sp. nov., a novel member of the Vibrionaceae family isolated from the Solomon Islands.</title>
        <authorList>
            <person name="Giubergia S."/>
            <person name="Machado H."/>
            <person name="Mateiu R.V."/>
            <person name="Gram L."/>
        </authorList>
    </citation>
    <scope>NUCLEOTIDE SEQUENCE [LARGE SCALE GENOMIC DNA]</scope>
    <source>
        <strain evidence="3">DSM 19584</strain>
    </source>
</reference>
<evidence type="ECO:0000313" key="3">
    <source>
        <dbReference type="Proteomes" id="UP000037515"/>
    </source>
</evidence>
<dbReference type="STRING" id="693.AKJ17_11290"/>
<dbReference type="AlphaFoldDB" id="A0A0M0HN63"/>
<dbReference type="OrthoDB" id="9782820at2"/>
<protein>
    <recommendedName>
        <fullName evidence="1">AMMECR1 domain-containing protein</fullName>
    </recommendedName>
</protein>
<comment type="caution">
    <text evidence="2">The sequence shown here is derived from an EMBL/GenBank/DDBJ whole genome shotgun (WGS) entry which is preliminary data.</text>
</comment>
<dbReference type="PROSITE" id="PS51112">
    <property type="entry name" value="AMMECR1"/>
    <property type="match status" value="1"/>
</dbReference>
<dbReference type="InterPro" id="IPR002733">
    <property type="entry name" value="AMMECR1_domain"/>
</dbReference>
<dbReference type="InterPro" id="IPR023473">
    <property type="entry name" value="AMMECR1"/>
</dbReference>
<dbReference type="Pfam" id="PF01871">
    <property type="entry name" value="AMMECR1"/>
    <property type="match status" value="1"/>
</dbReference>
<dbReference type="NCBIfam" id="TIGR04335">
    <property type="entry name" value="AmmeMemoSam_A"/>
    <property type="match status" value="1"/>
</dbReference>
<keyword evidence="3" id="KW-1185">Reference proteome</keyword>
<organism evidence="2 3">
    <name type="scientific">Vibrio nereis</name>
    <dbReference type="NCBI Taxonomy" id="693"/>
    <lineage>
        <taxon>Bacteria</taxon>
        <taxon>Pseudomonadati</taxon>
        <taxon>Pseudomonadota</taxon>
        <taxon>Gammaproteobacteria</taxon>
        <taxon>Vibrionales</taxon>
        <taxon>Vibrionaceae</taxon>
        <taxon>Vibrio</taxon>
    </lineage>
</organism>
<dbReference type="EMBL" id="LHPJ01000008">
    <property type="protein sequence ID" value="KOO03133.1"/>
    <property type="molecule type" value="Genomic_DNA"/>
</dbReference>
<dbReference type="SUPFAM" id="SSF143447">
    <property type="entry name" value="AMMECR1-like"/>
    <property type="match status" value="1"/>
</dbReference>
<feature type="domain" description="AMMECR1" evidence="1">
    <location>
        <begin position="12"/>
        <end position="192"/>
    </location>
</feature>
<dbReference type="InterPro" id="IPR027623">
    <property type="entry name" value="AmmeMemoSam_A"/>
</dbReference>
<dbReference type="RefSeq" id="WP_053395918.1">
    <property type="nucleotide sequence ID" value="NZ_LHPJ01000008.1"/>
</dbReference>
<accession>A0A0M0HN63</accession>
<dbReference type="Gene3D" id="3.30.700.20">
    <property type="entry name" value="Hypothetical protein ph0010, domain 1"/>
    <property type="match status" value="1"/>
</dbReference>
<sequence>MPVSSCTNLSKNARDTLLNLIWAVLDNALLGKGLLLPKPPDSDELLLPAACFVTLLHHGKLRGCIGSLEASEPLWQNACKNAYASAFRDRRFPPLTTEDRANLSLEISILSPLVPMPNEGEPALLNTLQPNIDGLLLEDDTHRAVFLPSVWHSLNTPELFVTELKKKGGWPKNYWSHDILLHRFTTEVISSN</sequence>
<dbReference type="Gene3D" id="3.30.1490.150">
    <property type="entry name" value="Hypothetical protein ph0010, domain 2"/>
    <property type="match status" value="1"/>
</dbReference>
<dbReference type="InterPro" id="IPR036071">
    <property type="entry name" value="AMMECR1_dom_sf"/>
</dbReference>
<gene>
    <name evidence="2" type="ORF">AKJ17_11290</name>
</gene>
<evidence type="ECO:0000313" key="2">
    <source>
        <dbReference type="EMBL" id="KOO03133.1"/>
    </source>
</evidence>
<dbReference type="PANTHER" id="PTHR13016:SF0">
    <property type="entry name" value="AMME SYNDROME CANDIDATE GENE 1 PROTEIN"/>
    <property type="match status" value="1"/>
</dbReference>
<name>A0A0M0HN63_VIBNE</name>
<dbReference type="PATRIC" id="fig|693.5.peg.2313"/>
<evidence type="ECO:0000259" key="1">
    <source>
        <dbReference type="PROSITE" id="PS51112"/>
    </source>
</evidence>
<dbReference type="PANTHER" id="PTHR13016">
    <property type="entry name" value="AMMECR1 HOMOLOG"/>
    <property type="match status" value="1"/>
</dbReference>
<proteinExistence type="predicted"/>
<dbReference type="InterPro" id="IPR027485">
    <property type="entry name" value="AMMECR1_N"/>
</dbReference>